<sequence length="66" mass="7336">MALHELATNAVIYGALGQPAGHLDITWSMEEFGEGRKPWLHIDWRERGVEMPPVGSAPRTPVRDAN</sequence>
<accession>A0ABU9XRU4</accession>
<dbReference type="Proteomes" id="UP001404104">
    <property type="component" value="Unassembled WGS sequence"/>
</dbReference>
<gene>
    <name evidence="1" type="ORF">ABC969_09015</name>
</gene>
<evidence type="ECO:0000313" key="1">
    <source>
        <dbReference type="EMBL" id="MEN2786556.1"/>
    </source>
</evidence>
<evidence type="ECO:0000313" key="2">
    <source>
        <dbReference type="Proteomes" id="UP001404104"/>
    </source>
</evidence>
<protein>
    <recommendedName>
        <fullName evidence="3">Histidine kinase/HSP90-like ATPase domain-containing protein</fullName>
    </recommendedName>
</protein>
<comment type="caution">
    <text evidence="1">The sequence shown here is derived from an EMBL/GenBank/DDBJ whole genome shotgun (WGS) entry which is preliminary data.</text>
</comment>
<dbReference type="Gene3D" id="3.30.565.10">
    <property type="entry name" value="Histidine kinase-like ATPase, C-terminal domain"/>
    <property type="match status" value="1"/>
</dbReference>
<proteinExistence type="predicted"/>
<keyword evidence="2" id="KW-1185">Reference proteome</keyword>
<dbReference type="InterPro" id="IPR036890">
    <property type="entry name" value="HATPase_C_sf"/>
</dbReference>
<dbReference type="EMBL" id="JBDIMF010000003">
    <property type="protein sequence ID" value="MEN2786556.1"/>
    <property type="molecule type" value="Genomic_DNA"/>
</dbReference>
<reference evidence="1 2" key="1">
    <citation type="submission" date="2024-05" db="EMBL/GenBank/DDBJ databases">
        <authorList>
            <person name="Liu Q."/>
            <person name="Xin Y.-H."/>
        </authorList>
    </citation>
    <scope>NUCLEOTIDE SEQUENCE [LARGE SCALE GENOMIC DNA]</scope>
    <source>
        <strain evidence="1 2">CGMCC 1.15349</strain>
    </source>
</reference>
<organism evidence="1 2">
    <name type="scientific">Sphingomonas qilianensis</name>
    <dbReference type="NCBI Taxonomy" id="1736690"/>
    <lineage>
        <taxon>Bacteria</taxon>
        <taxon>Pseudomonadati</taxon>
        <taxon>Pseudomonadota</taxon>
        <taxon>Alphaproteobacteria</taxon>
        <taxon>Sphingomonadales</taxon>
        <taxon>Sphingomonadaceae</taxon>
        <taxon>Sphingomonas</taxon>
    </lineage>
</organism>
<name>A0ABU9XRU4_9SPHN</name>
<evidence type="ECO:0008006" key="3">
    <source>
        <dbReference type="Google" id="ProtNLM"/>
    </source>
</evidence>
<dbReference type="RefSeq" id="WP_345864361.1">
    <property type="nucleotide sequence ID" value="NZ_JBDIMF010000003.1"/>
</dbReference>